<dbReference type="EMBL" id="WDCG01000008">
    <property type="protein sequence ID" value="KAB6424445.1"/>
    <property type="molecule type" value="Genomic_DNA"/>
</dbReference>
<proteinExistence type="predicted"/>
<reference evidence="9 10" key="2">
    <citation type="journal article" date="2019" name="Nat. Med.">
        <title>A library of human gut bacterial isolates paired with longitudinal multiomics data enables mechanistic microbiome research.</title>
        <authorList>
            <person name="Poyet M."/>
            <person name="Groussin M."/>
            <person name="Gibbons S.M."/>
            <person name="Avila-Pacheco J."/>
            <person name="Jiang X."/>
            <person name="Kearney S.M."/>
            <person name="Perrotta A.R."/>
            <person name="Berdy B."/>
            <person name="Zhao S."/>
            <person name="Lieberman T.D."/>
            <person name="Swanson P.K."/>
            <person name="Smith M."/>
            <person name="Roesemann S."/>
            <person name="Alexander J.E."/>
            <person name="Rich S.A."/>
            <person name="Livny J."/>
            <person name="Vlamakis H."/>
            <person name="Clish C."/>
            <person name="Bullock K."/>
            <person name="Deik A."/>
            <person name="Scott J."/>
            <person name="Pierce K.A."/>
            <person name="Xavier R.J."/>
            <person name="Alm E.J."/>
        </authorList>
    </citation>
    <scope>NUCLEOTIDE SEQUENCE [LARGE SCALE GENOMIC DNA]</scope>
    <source>
        <strain evidence="3 9">BIOML-A58</strain>
        <strain evidence="4 10">BIOML-A7</strain>
    </source>
</reference>
<evidence type="ECO:0000313" key="10">
    <source>
        <dbReference type="Proteomes" id="UP000471447"/>
    </source>
</evidence>
<dbReference type="EMBL" id="QRYV01000039">
    <property type="protein sequence ID" value="RGV12418.1"/>
    <property type="molecule type" value="Genomic_DNA"/>
</dbReference>
<dbReference type="Proteomes" id="UP000283369">
    <property type="component" value="Unassembled WGS sequence"/>
</dbReference>
<evidence type="ECO:0000313" key="7">
    <source>
        <dbReference type="Proteomes" id="UP000261210"/>
    </source>
</evidence>
<accession>A0A3E4NFP4</accession>
<evidence type="ECO:0000313" key="5">
    <source>
        <dbReference type="EMBL" id="RGK62464.1"/>
    </source>
</evidence>
<dbReference type="InterPro" id="IPR001296">
    <property type="entry name" value="Glyco_trans_1"/>
</dbReference>
<dbReference type="InterPro" id="IPR050194">
    <property type="entry name" value="Glycosyltransferase_grp1"/>
</dbReference>
<evidence type="ECO:0000259" key="1">
    <source>
        <dbReference type="Pfam" id="PF00534"/>
    </source>
</evidence>
<protein>
    <submittedName>
        <fullName evidence="3 5">Glycosyltransferase</fullName>
    </submittedName>
</protein>
<reference evidence="7 8" key="1">
    <citation type="submission" date="2018-08" db="EMBL/GenBank/DDBJ databases">
        <title>A genome reference for cultivated species of the human gut microbiota.</title>
        <authorList>
            <person name="Zou Y."/>
            <person name="Xue W."/>
            <person name="Luo G."/>
        </authorList>
    </citation>
    <scope>NUCLEOTIDE SEQUENCE [LARGE SCALE GENOMIC DNA]</scope>
    <source>
        <strain evidence="6 8">AF14-7</strain>
        <strain evidence="5 7">TF10-34</strain>
    </source>
</reference>
<dbReference type="PANTHER" id="PTHR45947">
    <property type="entry name" value="SULFOQUINOVOSYL TRANSFERASE SQD2"/>
    <property type="match status" value="1"/>
</dbReference>
<sequence length="361" mass="41711">MHIAEPFATGVLSFLIDITKRQVEMNDIYILYGIRPLTPENVEELFDKRIHLIKINSFNGAINTVLSPKAYCEVYRWYKNIKPDIVHFHSSASGFIGRWLLPCNKIPTFYTPHGYSFLMRDGSKMKRFIFWLIEYLSAQRPTTTIACSEGEYLEAMKLSKNSTYVNNGIDICELESFVREICEIQKPIRVCTSGRILYQKNPRLFNEIARLLPEINFIWIGEGELKTELTSPNITITGWIKREEALRIIRNVDFFILPSLWEGLPISLLEAMYLRKICLVSDVIGNRDVIKNGVNGLICNLASEYADAIKKIVSGQIDGKKMSNVASYDIVKNYNIDLMAQKYSEIYEDKRKEKNNYIKQI</sequence>
<keyword evidence="5" id="KW-0808">Transferase</keyword>
<comment type="caution">
    <text evidence="5">The sequence shown here is derived from an EMBL/GenBank/DDBJ whole genome shotgun (WGS) entry which is preliminary data.</text>
</comment>
<evidence type="ECO:0000313" key="9">
    <source>
        <dbReference type="Proteomes" id="UP000434604"/>
    </source>
</evidence>
<dbReference type="Proteomes" id="UP000471447">
    <property type="component" value="Unassembled WGS sequence"/>
</dbReference>
<dbReference type="GO" id="GO:0016757">
    <property type="term" value="F:glycosyltransferase activity"/>
    <property type="evidence" value="ECO:0007669"/>
    <property type="project" value="InterPro"/>
</dbReference>
<dbReference type="Pfam" id="PF13439">
    <property type="entry name" value="Glyco_transf_4"/>
    <property type="match status" value="1"/>
</dbReference>
<dbReference type="AlphaFoldDB" id="A0A3E4NFP4"/>
<dbReference type="Proteomes" id="UP000261210">
    <property type="component" value="Unassembled WGS sequence"/>
</dbReference>
<feature type="domain" description="Glycosyltransferase subfamily 4-like N-terminal" evidence="2">
    <location>
        <begin position="15"/>
        <end position="171"/>
    </location>
</feature>
<organism evidence="5 7">
    <name type="scientific">Bacteroides xylanisolvens</name>
    <dbReference type="NCBI Taxonomy" id="371601"/>
    <lineage>
        <taxon>Bacteria</taxon>
        <taxon>Pseudomonadati</taxon>
        <taxon>Bacteroidota</taxon>
        <taxon>Bacteroidia</taxon>
        <taxon>Bacteroidales</taxon>
        <taxon>Bacteroidaceae</taxon>
        <taxon>Bacteroides</taxon>
    </lineage>
</organism>
<dbReference type="SUPFAM" id="SSF53756">
    <property type="entry name" value="UDP-Glycosyltransferase/glycogen phosphorylase"/>
    <property type="match status" value="1"/>
</dbReference>
<dbReference type="Pfam" id="PF00534">
    <property type="entry name" value="Glycos_transf_1"/>
    <property type="match status" value="1"/>
</dbReference>
<dbReference type="InterPro" id="IPR028098">
    <property type="entry name" value="Glyco_trans_4-like_N"/>
</dbReference>
<dbReference type="PANTHER" id="PTHR45947:SF15">
    <property type="entry name" value="TEICHURONIC ACID BIOSYNTHESIS GLYCOSYLTRANSFERASE TUAC-RELATED"/>
    <property type="match status" value="1"/>
</dbReference>
<gene>
    <name evidence="6" type="ORF">DWW25_16090</name>
    <name evidence="5" type="ORF">DXD03_11710</name>
    <name evidence="3" type="ORF">GA398_10040</name>
    <name evidence="4" type="ORF">GAZ26_10040</name>
</gene>
<dbReference type="Gene3D" id="3.40.50.2000">
    <property type="entry name" value="Glycogen Phosphorylase B"/>
    <property type="match status" value="2"/>
</dbReference>
<evidence type="ECO:0000313" key="3">
    <source>
        <dbReference type="EMBL" id="KAB6147977.1"/>
    </source>
</evidence>
<feature type="domain" description="Glycosyl transferase family 1" evidence="1">
    <location>
        <begin position="185"/>
        <end position="324"/>
    </location>
</feature>
<dbReference type="Proteomes" id="UP000434604">
    <property type="component" value="Unassembled WGS sequence"/>
</dbReference>
<evidence type="ECO:0000313" key="4">
    <source>
        <dbReference type="EMBL" id="KAB6424445.1"/>
    </source>
</evidence>
<name>A0A3E4NFP4_9BACE</name>
<dbReference type="EMBL" id="QSQU01000014">
    <property type="protein sequence ID" value="RGK62464.1"/>
    <property type="molecule type" value="Genomic_DNA"/>
</dbReference>
<evidence type="ECO:0000313" key="6">
    <source>
        <dbReference type="EMBL" id="RGV12418.1"/>
    </source>
</evidence>
<dbReference type="EMBL" id="WDED01000012">
    <property type="protein sequence ID" value="KAB6147977.1"/>
    <property type="molecule type" value="Genomic_DNA"/>
</dbReference>
<evidence type="ECO:0000313" key="8">
    <source>
        <dbReference type="Proteomes" id="UP000283369"/>
    </source>
</evidence>
<evidence type="ECO:0000259" key="2">
    <source>
        <dbReference type="Pfam" id="PF13439"/>
    </source>
</evidence>